<evidence type="ECO:0000259" key="14">
    <source>
        <dbReference type="Pfam" id="PF00137"/>
    </source>
</evidence>
<name>A0ABW0UD08_9STRE</name>
<protein>
    <recommendedName>
        <fullName evidence="13">ATP synthase subunit c</fullName>
    </recommendedName>
    <alternativeName>
        <fullName evidence="13">ATP synthase F(0) sector subunit c</fullName>
    </alternativeName>
    <alternativeName>
        <fullName evidence="13">F-type ATPase subunit c</fullName>
        <shortName evidence="13">F-ATPase subunit c</shortName>
    </alternativeName>
    <alternativeName>
        <fullName evidence="13">Lipid-binding protein</fullName>
    </alternativeName>
</protein>
<keyword evidence="13" id="KW-1003">Cell membrane</keyword>
<dbReference type="EMBL" id="JBHSOJ010000015">
    <property type="protein sequence ID" value="MFC5630437.1"/>
    <property type="molecule type" value="Genomic_DNA"/>
</dbReference>
<evidence type="ECO:0000256" key="4">
    <source>
        <dbReference type="ARBA" id="ARBA00022547"/>
    </source>
</evidence>
<comment type="function">
    <text evidence="13">Key component of the F(0) channel; it plays a direct role in translocation across the membrane. A homomeric c-ring of between 10-14 subunits forms the central stalk rotor element with the F(1) delta and epsilon subunits.</text>
</comment>
<keyword evidence="3 13" id="KW-0813">Transport</keyword>
<dbReference type="InterPro" id="IPR005953">
    <property type="entry name" value="ATP_synth_csu_bac/chlpt"/>
</dbReference>
<dbReference type="InterPro" id="IPR020537">
    <property type="entry name" value="ATP_synth_F0_csu_DDCD_BS"/>
</dbReference>
<sequence>MNLGILALGLAALGGSVGIGLLVSSVLQSSARQPEMFGKFQTTMFLGIAFIEGMFFITLAMAFAMG</sequence>
<dbReference type="InterPro" id="IPR000454">
    <property type="entry name" value="ATP_synth_F0_csu"/>
</dbReference>
<evidence type="ECO:0000256" key="2">
    <source>
        <dbReference type="ARBA" id="ARBA00006704"/>
    </source>
</evidence>
<keyword evidence="16" id="KW-1185">Reference proteome</keyword>
<evidence type="ECO:0000256" key="8">
    <source>
        <dbReference type="ARBA" id="ARBA00023065"/>
    </source>
</evidence>
<accession>A0ABW0UD08</accession>
<proteinExistence type="inferred from homology"/>
<dbReference type="InterPro" id="IPR002379">
    <property type="entry name" value="ATPase_proteolipid_c-like_dom"/>
</dbReference>
<dbReference type="NCBIfam" id="TIGR01260">
    <property type="entry name" value="ATP_synt_c"/>
    <property type="match status" value="1"/>
</dbReference>
<reference evidence="16" key="1">
    <citation type="journal article" date="2019" name="Int. J. Syst. Evol. Microbiol.">
        <title>The Global Catalogue of Microorganisms (GCM) 10K type strain sequencing project: providing services to taxonomists for standard genome sequencing and annotation.</title>
        <authorList>
            <consortium name="The Broad Institute Genomics Platform"/>
            <consortium name="The Broad Institute Genome Sequencing Center for Infectious Disease"/>
            <person name="Wu L."/>
            <person name="Ma J."/>
        </authorList>
    </citation>
    <scope>NUCLEOTIDE SEQUENCE [LARGE SCALE GENOMIC DNA]</scope>
    <source>
        <strain evidence="16">DT43</strain>
    </source>
</reference>
<dbReference type="PRINTS" id="PR00124">
    <property type="entry name" value="ATPASEC"/>
</dbReference>
<dbReference type="SUPFAM" id="SSF81333">
    <property type="entry name" value="F1F0 ATP synthase subunit C"/>
    <property type="match status" value="1"/>
</dbReference>
<comment type="function">
    <text evidence="12 13">F(1)F(0) ATP synthase produces ATP from ADP in the presence of a proton or sodium gradient. F-type ATPases consist of two structural domains, F(1) containing the extramembraneous catalytic core and F(0) containing the membrane proton channel, linked together by a central stalk and a peripheral stalk. During catalysis, ATP synthesis in the catalytic domain of F(1) is coupled via a rotary mechanism of the central stalk subunits to proton translocation.</text>
</comment>
<keyword evidence="11 13" id="KW-0066">ATP synthesis</keyword>
<keyword evidence="7 13" id="KW-1133">Transmembrane helix</keyword>
<evidence type="ECO:0000313" key="15">
    <source>
        <dbReference type="EMBL" id="MFC5630437.1"/>
    </source>
</evidence>
<evidence type="ECO:0000256" key="5">
    <source>
        <dbReference type="ARBA" id="ARBA00022692"/>
    </source>
</evidence>
<keyword evidence="10 13" id="KW-0472">Membrane</keyword>
<evidence type="ECO:0000256" key="1">
    <source>
        <dbReference type="ARBA" id="ARBA00004141"/>
    </source>
</evidence>
<comment type="caution">
    <text evidence="13">Lacks conserved residue(s) required for the propagation of feature annotation.</text>
</comment>
<evidence type="ECO:0000313" key="16">
    <source>
        <dbReference type="Proteomes" id="UP001596110"/>
    </source>
</evidence>
<dbReference type="Pfam" id="PF00137">
    <property type="entry name" value="ATP-synt_C"/>
    <property type="match status" value="1"/>
</dbReference>
<evidence type="ECO:0000256" key="10">
    <source>
        <dbReference type="ARBA" id="ARBA00023136"/>
    </source>
</evidence>
<keyword evidence="4 13" id="KW-0138">CF(0)</keyword>
<dbReference type="Gene3D" id="1.20.20.10">
    <property type="entry name" value="F1F0 ATP synthase subunit C"/>
    <property type="match status" value="1"/>
</dbReference>
<dbReference type="HAMAP" id="MF_01396">
    <property type="entry name" value="ATP_synth_c_bact"/>
    <property type="match status" value="1"/>
</dbReference>
<comment type="subcellular location">
    <subcellularLocation>
        <location evidence="13">Cell membrane</location>
        <topology evidence="13">Multi-pass membrane protein</topology>
    </subcellularLocation>
    <subcellularLocation>
        <location evidence="1">Membrane</location>
        <topology evidence="1">Multi-pass membrane protein</topology>
    </subcellularLocation>
</comment>
<keyword evidence="8 13" id="KW-0406">Ion transport</keyword>
<dbReference type="InterPro" id="IPR035921">
    <property type="entry name" value="F/V-ATP_Csub_sf"/>
</dbReference>
<comment type="caution">
    <text evidence="15">The sequence shown here is derived from an EMBL/GenBank/DDBJ whole genome shotgun (WGS) entry which is preliminary data.</text>
</comment>
<evidence type="ECO:0000256" key="3">
    <source>
        <dbReference type="ARBA" id="ARBA00022448"/>
    </source>
</evidence>
<comment type="similarity">
    <text evidence="2 13">Belongs to the ATPase C chain family.</text>
</comment>
<dbReference type="PROSITE" id="PS00605">
    <property type="entry name" value="ATPASE_C"/>
    <property type="match status" value="1"/>
</dbReference>
<feature type="site" description="Reversibly protonated during proton transport" evidence="13">
    <location>
        <position position="52"/>
    </location>
</feature>
<dbReference type="RefSeq" id="WP_027974710.1">
    <property type="nucleotide sequence ID" value="NZ_JBHSOJ010000015.1"/>
</dbReference>
<evidence type="ECO:0000256" key="7">
    <source>
        <dbReference type="ARBA" id="ARBA00022989"/>
    </source>
</evidence>
<evidence type="ECO:0000256" key="9">
    <source>
        <dbReference type="ARBA" id="ARBA00023121"/>
    </source>
</evidence>
<feature type="transmembrane region" description="Helical" evidence="13">
    <location>
        <begin position="42"/>
        <end position="64"/>
    </location>
</feature>
<keyword evidence="9 13" id="KW-0446">Lipid-binding</keyword>
<dbReference type="InterPro" id="IPR038662">
    <property type="entry name" value="ATP_synth_F0_csu_sf"/>
</dbReference>
<evidence type="ECO:0000256" key="6">
    <source>
        <dbReference type="ARBA" id="ARBA00022781"/>
    </source>
</evidence>
<gene>
    <name evidence="13 15" type="primary">atpE</name>
    <name evidence="15" type="ORF">ACFPQ3_02225</name>
</gene>
<organism evidence="15 16">
    <name type="scientific">Streptococcus caledonicus</name>
    <dbReference type="NCBI Taxonomy" id="2614158"/>
    <lineage>
        <taxon>Bacteria</taxon>
        <taxon>Bacillati</taxon>
        <taxon>Bacillota</taxon>
        <taxon>Bacilli</taxon>
        <taxon>Lactobacillales</taxon>
        <taxon>Streptococcaceae</taxon>
        <taxon>Streptococcus</taxon>
    </lineage>
</organism>
<keyword evidence="6 13" id="KW-0375">Hydrogen ion transport</keyword>
<evidence type="ECO:0000256" key="13">
    <source>
        <dbReference type="HAMAP-Rule" id="MF_01396"/>
    </source>
</evidence>
<evidence type="ECO:0000256" key="11">
    <source>
        <dbReference type="ARBA" id="ARBA00023310"/>
    </source>
</evidence>
<evidence type="ECO:0000256" key="12">
    <source>
        <dbReference type="ARBA" id="ARBA00025198"/>
    </source>
</evidence>
<feature type="domain" description="V-ATPase proteolipid subunit C-like" evidence="14">
    <location>
        <begin position="6"/>
        <end position="64"/>
    </location>
</feature>
<dbReference type="Proteomes" id="UP001596110">
    <property type="component" value="Unassembled WGS sequence"/>
</dbReference>
<keyword evidence="5 13" id="KW-0812">Transmembrane</keyword>